<keyword evidence="13" id="KW-0030">Aminoacyl-tRNA synthetase</keyword>
<dbReference type="InterPro" id="IPR045864">
    <property type="entry name" value="aa-tRNA-synth_II/BPL/LPL"/>
</dbReference>
<comment type="similarity">
    <text evidence="2">Belongs to the class-II aminoacyl-tRNA synthetase family.</text>
</comment>
<evidence type="ECO:0000256" key="4">
    <source>
        <dbReference type="ARBA" id="ARBA00022490"/>
    </source>
</evidence>
<dbReference type="GO" id="GO:0046872">
    <property type="term" value="F:metal ion binding"/>
    <property type="evidence" value="ECO:0007669"/>
    <property type="project" value="UniProtKB-KW"/>
</dbReference>
<dbReference type="NCBIfam" id="TIGR00418">
    <property type="entry name" value="thrS"/>
    <property type="match status" value="1"/>
</dbReference>
<keyword evidence="9" id="KW-0862">Zinc</keyword>
<dbReference type="InterPro" id="IPR004154">
    <property type="entry name" value="Anticodon-bd"/>
</dbReference>
<evidence type="ECO:0000256" key="15">
    <source>
        <dbReference type="ARBA" id="ARBA00049515"/>
    </source>
</evidence>
<dbReference type="PROSITE" id="PS50862">
    <property type="entry name" value="AA_TRNA_LIGASE_II"/>
    <property type="match status" value="1"/>
</dbReference>
<dbReference type="HAMAP" id="MF_00184">
    <property type="entry name" value="Thr_tRNA_synth"/>
    <property type="match status" value="1"/>
</dbReference>
<dbReference type="Gene3D" id="3.30.980.10">
    <property type="entry name" value="Threonyl-trna Synthetase, Chain A, domain 2"/>
    <property type="match status" value="1"/>
</dbReference>
<dbReference type="CDD" id="cd00860">
    <property type="entry name" value="ThrRS_anticodon"/>
    <property type="match status" value="1"/>
</dbReference>
<dbReference type="AlphaFoldDB" id="A0A6J6YLN9"/>
<dbReference type="Gene3D" id="3.40.50.800">
    <property type="entry name" value="Anticodon-binding domain"/>
    <property type="match status" value="1"/>
</dbReference>
<dbReference type="Pfam" id="PF03129">
    <property type="entry name" value="HGTP_anticodon"/>
    <property type="match status" value="1"/>
</dbReference>
<organism evidence="18">
    <name type="scientific">freshwater metagenome</name>
    <dbReference type="NCBI Taxonomy" id="449393"/>
    <lineage>
        <taxon>unclassified sequences</taxon>
        <taxon>metagenomes</taxon>
        <taxon>ecological metagenomes</taxon>
    </lineage>
</organism>
<evidence type="ECO:0000256" key="5">
    <source>
        <dbReference type="ARBA" id="ARBA00022555"/>
    </source>
</evidence>
<gene>
    <name evidence="18" type="ORF">UFOPK3001_01445</name>
</gene>
<evidence type="ECO:0000256" key="6">
    <source>
        <dbReference type="ARBA" id="ARBA00022598"/>
    </source>
</evidence>
<evidence type="ECO:0000256" key="12">
    <source>
        <dbReference type="ARBA" id="ARBA00022917"/>
    </source>
</evidence>
<dbReference type="CDD" id="cd01667">
    <property type="entry name" value="TGS_ThrRS"/>
    <property type="match status" value="1"/>
</dbReference>
<sequence length="657" mass="72555">MSDIAVLLPDGSSRSLPAGSTALDLAASIGSRLAKAAVAAVVDGEERDLGVPLAGGSTVAIITTDSDAGRHVLRHSTAHVMAQAVLQLFQGARYTIGPAIEDGFYYDFELPGGRTFSADDLAAIDGRMREIIKADQPFVRDELPAAEALRLFADQPYKCEIIERVSTGSADGADAGEVGSGEAISIYRNSDSFVDLCRGPHVPSTSRLGHFRLMKVAGAYWRGSEKGPMLQRIYGTAWESKDALAAHLHRLEEAEKRDHRKLAVELDLLSFPSELGGGLAVWHPKGGIVRKLMEDYSRSRHQNGGYQFVFTPHLANANLFQTSGHLDFYRDGMYPPMEMDNGVYYPKPMNCPMHCLIFRSRQRSYRELPLRLFELGTVYRYERAGTLHGLMRIRGFTQDDSHIYCTEDQLQDEIASLLDFVMSVLRAFGFHEFTANLSTKDPEKYVGEDAIWERSTEALRLALEKYGLPYRVKEGDAAFYGPKIDIDVKDAIGRTWQLSTIQCDFNLPERFGLEYVGTDSARHRPIMLHRALFGSVERFFGVLVEHYAGAFPTWMAPVQVRVLPVAGVHQAYAEAVVARLSSSGFRVDFVDSSEPLGKRIRNGKVEKIPYVLVVGDQDVAAGTAGVNPRGGEVERDVSIEAFLDRLHADVSVAALDA</sequence>
<keyword evidence="5" id="KW-0820">tRNA-binding</keyword>
<evidence type="ECO:0000256" key="10">
    <source>
        <dbReference type="ARBA" id="ARBA00022840"/>
    </source>
</evidence>
<evidence type="ECO:0000256" key="14">
    <source>
        <dbReference type="ARBA" id="ARBA00031900"/>
    </source>
</evidence>
<dbReference type="GO" id="GO:0005737">
    <property type="term" value="C:cytoplasm"/>
    <property type="evidence" value="ECO:0007669"/>
    <property type="project" value="UniProtKB-SubCell"/>
</dbReference>
<evidence type="ECO:0000259" key="17">
    <source>
        <dbReference type="PROSITE" id="PS51880"/>
    </source>
</evidence>
<dbReference type="PANTHER" id="PTHR11451">
    <property type="entry name" value="THREONINE-TRNA LIGASE"/>
    <property type="match status" value="1"/>
</dbReference>
<evidence type="ECO:0000256" key="3">
    <source>
        <dbReference type="ARBA" id="ARBA00013163"/>
    </source>
</evidence>
<dbReference type="Gene3D" id="3.30.54.20">
    <property type="match status" value="1"/>
</dbReference>
<dbReference type="GO" id="GO:0000049">
    <property type="term" value="F:tRNA binding"/>
    <property type="evidence" value="ECO:0007669"/>
    <property type="project" value="UniProtKB-KW"/>
</dbReference>
<dbReference type="InterPro" id="IPR036621">
    <property type="entry name" value="Anticodon-bd_dom_sf"/>
</dbReference>
<dbReference type="InterPro" id="IPR012947">
    <property type="entry name" value="tRNA_SAD"/>
</dbReference>
<comment type="catalytic activity">
    <reaction evidence="15">
        <text>tRNA(Thr) + L-threonine + ATP = L-threonyl-tRNA(Thr) + AMP + diphosphate + H(+)</text>
        <dbReference type="Rhea" id="RHEA:24624"/>
        <dbReference type="Rhea" id="RHEA-COMP:9670"/>
        <dbReference type="Rhea" id="RHEA-COMP:9704"/>
        <dbReference type="ChEBI" id="CHEBI:15378"/>
        <dbReference type="ChEBI" id="CHEBI:30616"/>
        <dbReference type="ChEBI" id="CHEBI:33019"/>
        <dbReference type="ChEBI" id="CHEBI:57926"/>
        <dbReference type="ChEBI" id="CHEBI:78442"/>
        <dbReference type="ChEBI" id="CHEBI:78534"/>
        <dbReference type="ChEBI" id="CHEBI:456215"/>
        <dbReference type="EC" id="6.1.1.3"/>
    </reaction>
</comment>
<dbReference type="InterPro" id="IPR018163">
    <property type="entry name" value="Thr/Ala-tRNA-synth_IIc_edit"/>
</dbReference>
<dbReference type="Gene3D" id="3.30.930.10">
    <property type="entry name" value="Bira Bifunctional Protein, Domain 2"/>
    <property type="match status" value="1"/>
</dbReference>
<keyword evidence="10" id="KW-0067">ATP-binding</keyword>
<keyword evidence="7" id="KW-0479">Metal-binding</keyword>
<proteinExistence type="inferred from homology"/>
<keyword evidence="6" id="KW-0436">Ligase</keyword>
<dbReference type="InterPro" id="IPR033728">
    <property type="entry name" value="ThrRS_core"/>
</dbReference>
<keyword evidence="11" id="KW-0694">RNA-binding</keyword>
<dbReference type="Pfam" id="PF07973">
    <property type="entry name" value="tRNA_SAD"/>
    <property type="match status" value="1"/>
</dbReference>
<dbReference type="InterPro" id="IPR006195">
    <property type="entry name" value="aa-tRNA-synth_II"/>
</dbReference>
<reference evidence="18" key="1">
    <citation type="submission" date="2020-05" db="EMBL/GenBank/DDBJ databases">
        <authorList>
            <person name="Chiriac C."/>
            <person name="Salcher M."/>
            <person name="Ghai R."/>
            <person name="Kavagutti S V."/>
        </authorList>
    </citation>
    <scope>NUCLEOTIDE SEQUENCE</scope>
</reference>
<evidence type="ECO:0000259" key="16">
    <source>
        <dbReference type="PROSITE" id="PS50862"/>
    </source>
</evidence>
<dbReference type="GO" id="GO:0004829">
    <property type="term" value="F:threonine-tRNA ligase activity"/>
    <property type="evidence" value="ECO:0007669"/>
    <property type="project" value="UniProtKB-EC"/>
</dbReference>
<dbReference type="SUPFAM" id="SSF81271">
    <property type="entry name" value="TGS-like"/>
    <property type="match status" value="1"/>
</dbReference>
<dbReference type="EC" id="6.1.1.3" evidence="3"/>
<evidence type="ECO:0000256" key="1">
    <source>
        <dbReference type="ARBA" id="ARBA00004496"/>
    </source>
</evidence>
<keyword evidence="12" id="KW-0648">Protein biosynthesis</keyword>
<dbReference type="SUPFAM" id="SSF55186">
    <property type="entry name" value="ThrRS/AlaRS common domain"/>
    <property type="match status" value="1"/>
</dbReference>
<evidence type="ECO:0000256" key="7">
    <source>
        <dbReference type="ARBA" id="ARBA00022723"/>
    </source>
</evidence>
<dbReference type="PANTHER" id="PTHR11451:SF44">
    <property type="entry name" value="THREONINE--TRNA LIGASE, CHLOROPLASTIC_MITOCHONDRIAL 2"/>
    <property type="match status" value="1"/>
</dbReference>
<dbReference type="InterPro" id="IPR047246">
    <property type="entry name" value="ThrRS_anticodon"/>
</dbReference>
<dbReference type="InterPro" id="IPR012676">
    <property type="entry name" value="TGS-like"/>
</dbReference>
<dbReference type="GO" id="GO:0005524">
    <property type="term" value="F:ATP binding"/>
    <property type="evidence" value="ECO:0007669"/>
    <property type="project" value="UniProtKB-KW"/>
</dbReference>
<dbReference type="SUPFAM" id="SSF52954">
    <property type="entry name" value="Class II aaRS ABD-related"/>
    <property type="match status" value="1"/>
</dbReference>
<dbReference type="InterPro" id="IPR002314">
    <property type="entry name" value="aa-tRNA-synt_IIb"/>
</dbReference>
<feature type="domain" description="Aminoacyl-transfer RNA synthetases class-II family profile" evidence="16">
    <location>
        <begin position="289"/>
        <end position="552"/>
    </location>
</feature>
<dbReference type="FunFam" id="3.30.980.10:FF:000005">
    <property type="entry name" value="Threonyl-tRNA synthetase, mitochondrial"/>
    <property type="match status" value="1"/>
</dbReference>
<dbReference type="Pfam" id="PF00587">
    <property type="entry name" value="tRNA-synt_2b"/>
    <property type="match status" value="1"/>
</dbReference>
<evidence type="ECO:0000313" key="18">
    <source>
        <dbReference type="EMBL" id="CAB4809405.1"/>
    </source>
</evidence>
<dbReference type="PRINTS" id="PR01047">
    <property type="entry name" value="TRNASYNTHTHR"/>
</dbReference>
<dbReference type="InterPro" id="IPR004095">
    <property type="entry name" value="TGS"/>
</dbReference>
<evidence type="ECO:0000256" key="11">
    <source>
        <dbReference type="ARBA" id="ARBA00022884"/>
    </source>
</evidence>
<keyword evidence="8" id="KW-0547">Nucleotide-binding</keyword>
<evidence type="ECO:0000256" key="9">
    <source>
        <dbReference type="ARBA" id="ARBA00022833"/>
    </source>
</evidence>
<protein>
    <recommendedName>
        <fullName evidence="3">threonine--tRNA ligase</fullName>
        <ecNumber evidence="3">6.1.1.3</ecNumber>
    </recommendedName>
    <alternativeName>
        <fullName evidence="14">Threonyl-tRNA synthetase</fullName>
    </alternativeName>
</protein>
<dbReference type="Gene3D" id="3.10.20.30">
    <property type="match status" value="1"/>
</dbReference>
<dbReference type="InterPro" id="IPR002320">
    <property type="entry name" value="Thr-tRNA-ligase_IIa"/>
</dbReference>
<name>A0A6J6YLN9_9ZZZZ</name>
<evidence type="ECO:0000256" key="13">
    <source>
        <dbReference type="ARBA" id="ARBA00023146"/>
    </source>
</evidence>
<dbReference type="FunFam" id="3.30.930.10:FF:000019">
    <property type="entry name" value="Threonine--tRNA ligase"/>
    <property type="match status" value="1"/>
</dbReference>
<dbReference type="SMART" id="SM00863">
    <property type="entry name" value="tRNA_SAD"/>
    <property type="match status" value="1"/>
</dbReference>
<dbReference type="Pfam" id="PF02824">
    <property type="entry name" value="TGS"/>
    <property type="match status" value="1"/>
</dbReference>
<dbReference type="SUPFAM" id="SSF55681">
    <property type="entry name" value="Class II aaRS and biotin synthetases"/>
    <property type="match status" value="1"/>
</dbReference>
<evidence type="ECO:0000256" key="2">
    <source>
        <dbReference type="ARBA" id="ARBA00008226"/>
    </source>
</evidence>
<dbReference type="EMBL" id="CAFAAJ010000090">
    <property type="protein sequence ID" value="CAB4809405.1"/>
    <property type="molecule type" value="Genomic_DNA"/>
</dbReference>
<comment type="subcellular location">
    <subcellularLocation>
        <location evidence="1">Cytoplasm</location>
    </subcellularLocation>
</comment>
<dbReference type="PROSITE" id="PS51880">
    <property type="entry name" value="TGS"/>
    <property type="match status" value="1"/>
</dbReference>
<evidence type="ECO:0000256" key="8">
    <source>
        <dbReference type="ARBA" id="ARBA00022741"/>
    </source>
</evidence>
<keyword evidence="4" id="KW-0963">Cytoplasm</keyword>
<feature type="domain" description="TGS" evidence="17">
    <location>
        <begin position="1"/>
        <end position="63"/>
    </location>
</feature>
<accession>A0A6J6YLN9</accession>
<dbReference type="GO" id="GO:0006435">
    <property type="term" value="P:threonyl-tRNA aminoacylation"/>
    <property type="evidence" value="ECO:0007669"/>
    <property type="project" value="InterPro"/>
</dbReference>
<dbReference type="CDD" id="cd00771">
    <property type="entry name" value="ThrRS_core"/>
    <property type="match status" value="1"/>
</dbReference>
<dbReference type="InterPro" id="IPR012675">
    <property type="entry name" value="Beta-grasp_dom_sf"/>
</dbReference>